<reference evidence="2" key="1">
    <citation type="submission" date="2020-02" db="EMBL/GenBank/DDBJ databases">
        <authorList>
            <person name="Meier V. D."/>
        </authorList>
    </citation>
    <scope>NUCLEOTIDE SEQUENCE</scope>
    <source>
        <strain evidence="2">AVDCRST_MAG89</strain>
    </source>
</reference>
<name>A0A6J4KUG3_9BACT</name>
<dbReference type="AlphaFoldDB" id="A0A6J4KUG3"/>
<evidence type="ECO:0000256" key="1">
    <source>
        <dbReference type="SAM" id="MobiDB-lite"/>
    </source>
</evidence>
<evidence type="ECO:0000313" key="2">
    <source>
        <dbReference type="EMBL" id="CAA9315094.1"/>
    </source>
</evidence>
<dbReference type="EMBL" id="CADCTV010000299">
    <property type="protein sequence ID" value="CAA9315094.1"/>
    <property type="molecule type" value="Genomic_DNA"/>
</dbReference>
<proteinExistence type="predicted"/>
<feature type="compositionally biased region" description="Basic residues" evidence="1">
    <location>
        <begin position="124"/>
        <end position="144"/>
    </location>
</feature>
<protein>
    <submittedName>
        <fullName evidence="2">CopG protein</fullName>
    </submittedName>
</protein>
<feature type="non-terminal residue" evidence="2">
    <location>
        <position position="183"/>
    </location>
</feature>
<feature type="region of interest" description="Disordered" evidence="1">
    <location>
        <begin position="1"/>
        <end position="20"/>
    </location>
</feature>
<accession>A0A6J4KUG3</accession>
<organism evidence="2">
    <name type="scientific">uncultured Gemmatimonadota bacterium</name>
    <dbReference type="NCBI Taxonomy" id="203437"/>
    <lineage>
        <taxon>Bacteria</taxon>
        <taxon>Pseudomonadati</taxon>
        <taxon>Gemmatimonadota</taxon>
        <taxon>environmental samples</taxon>
    </lineage>
</organism>
<feature type="non-terminal residue" evidence="2">
    <location>
        <position position="1"/>
    </location>
</feature>
<feature type="region of interest" description="Disordered" evidence="1">
    <location>
        <begin position="33"/>
        <end position="183"/>
    </location>
</feature>
<sequence>EIRHRSAPAGPGRRAPRSFRRCGLWLARRRIRAAPRRRGRRCPAAGCAGRRAHGERRRREDGGVQDAHLRMLPRVGGPRQSRRVQRAGGGHRQRRPGEAGARRSRPPGFVPYRPRGRLRDRGPRPRCGRRAPPARKAAGRRRPRGSWNAARLTGNGGARRRARSLRRDRVQQGRARVGVPGPL</sequence>
<feature type="compositionally biased region" description="Basic residues" evidence="1">
    <location>
        <begin position="80"/>
        <end position="94"/>
    </location>
</feature>
<gene>
    <name evidence="2" type="ORF">AVDCRST_MAG89-1355</name>
</gene>